<reference evidence="2 3" key="1">
    <citation type="journal article" date="2019" name="Int. J. Syst. Evol. Microbiol.">
        <title>The Global Catalogue of Microorganisms (GCM) 10K type strain sequencing project: providing services to taxonomists for standard genome sequencing and annotation.</title>
        <authorList>
            <consortium name="The Broad Institute Genomics Platform"/>
            <consortium name="The Broad Institute Genome Sequencing Center for Infectious Disease"/>
            <person name="Wu L."/>
            <person name="Ma J."/>
        </authorList>
    </citation>
    <scope>NUCLEOTIDE SEQUENCE [LARGE SCALE GENOMIC DNA]</scope>
    <source>
        <strain evidence="2 3">JCM 12393</strain>
    </source>
</reference>
<evidence type="ECO:0000313" key="2">
    <source>
        <dbReference type="EMBL" id="GAA1394978.1"/>
    </source>
</evidence>
<dbReference type="Proteomes" id="UP001499863">
    <property type="component" value="Unassembled WGS sequence"/>
</dbReference>
<feature type="compositionally biased region" description="Basic and acidic residues" evidence="1">
    <location>
        <begin position="50"/>
        <end position="60"/>
    </location>
</feature>
<dbReference type="EMBL" id="BAAAKJ010000154">
    <property type="protein sequence ID" value="GAA1394978.1"/>
    <property type="molecule type" value="Genomic_DNA"/>
</dbReference>
<gene>
    <name evidence="2" type="ORF">GCM10009639_29680</name>
</gene>
<evidence type="ECO:0000256" key="1">
    <source>
        <dbReference type="SAM" id="MobiDB-lite"/>
    </source>
</evidence>
<comment type="caution">
    <text evidence="2">The sequence shown here is derived from an EMBL/GenBank/DDBJ whole genome shotgun (WGS) entry which is preliminary data.</text>
</comment>
<accession>A0ABN1Y5N1</accession>
<evidence type="ECO:0000313" key="3">
    <source>
        <dbReference type="Proteomes" id="UP001499863"/>
    </source>
</evidence>
<feature type="region of interest" description="Disordered" evidence="1">
    <location>
        <begin position="30"/>
        <end position="72"/>
    </location>
</feature>
<organism evidence="2 3">
    <name type="scientific">Kitasatospora putterlickiae</name>
    <dbReference type="NCBI Taxonomy" id="221725"/>
    <lineage>
        <taxon>Bacteria</taxon>
        <taxon>Bacillati</taxon>
        <taxon>Actinomycetota</taxon>
        <taxon>Actinomycetes</taxon>
        <taxon>Kitasatosporales</taxon>
        <taxon>Streptomycetaceae</taxon>
        <taxon>Kitasatospora</taxon>
    </lineage>
</organism>
<keyword evidence="3" id="KW-1185">Reference proteome</keyword>
<sequence length="142" mass="15583">MLPDWGFGFATEAPAACTTARRWHNQCMHRHHEPPYAGGEPASPESTGRGSERRIDDRPDAATSPAEGPDDPEVAALFALVAERLKQAHDRVHALNVSADAKTALTRQLLIVTETAKRDLPEAARRLSRFVQDLDEGRPPVD</sequence>
<name>A0ABN1Y5N1_9ACTN</name>
<proteinExistence type="predicted"/>
<protein>
    <submittedName>
        <fullName evidence="2">Uncharacterized protein</fullName>
    </submittedName>
</protein>